<comment type="caution">
    <text evidence="1">The sequence shown here is derived from an EMBL/GenBank/DDBJ whole genome shotgun (WGS) entry which is preliminary data.</text>
</comment>
<keyword evidence="2" id="KW-1185">Reference proteome</keyword>
<dbReference type="RefSeq" id="WP_247344899.1">
    <property type="nucleotide sequence ID" value="NZ_CP095550.1"/>
</dbReference>
<reference evidence="2" key="1">
    <citation type="journal article" date="2019" name="Int. J. Syst. Evol. Microbiol.">
        <title>The Global Catalogue of Microorganisms (GCM) 10K type strain sequencing project: providing services to taxonomists for standard genome sequencing and annotation.</title>
        <authorList>
            <consortium name="The Broad Institute Genomics Platform"/>
            <consortium name="The Broad Institute Genome Sequencing Center for Infectious Disease"/>
            <person name="Wu L."/>
            <person name="Ma J."/>
        </authorList>
    </citation>
    <scope>NUCLEOTIDE SEQUENCE [LARGE SCALE GENOMIC DNA]</scope>
    <source>
        <strain evidence="2">CGMCC 1.15474</strain>
    </source>
</reference>
<accession>A0ABW5BUD5</accession>
<organism evidence="1 2">
    <name type="scientific">Metabacillus endolithicus</name>
    <dbReference type="NCBI Taxonomy" id="1535204"/>
    <lineage>
        <taxon>Bacteria</taxon>
        <taxon>Bacillati</taxon>
        <taxon>Bacillota</taxon>
        <taxon>Bacilli</taxon>
        <taxon>Bacillales</taxon>
        <taxon>Bacillaceae</taxon>
        <taxon>Metabacillus</taxon>
    </lineage>
</organism>
<evidence type="ECO:0000313" key="1">
    <source>
        <dbReference type="EMBL" id="MFD2213748.1"/>
    </source>
</evidence>
<dbReference type="EMBL" id="JBHUIK010000002">
    <property type="protein sequence ID" value="MFD2213748.1"/>
    <property type="molecule type" value="Genomic_DNA"/>
</dbReference>
<dbReference type="Proteomes" id="UP001597318">
    <property type="component" value="Unassembled WGS sequence"/>
</dbReference>
<protein>
    <recommendedName>
        <fullName evidence="3">Phage protein</fullName>
    </recommendedName>
</protein>
<sequence>MNKYNALRVRAEEIKRKINEGKTINRDELTVLEHIAHANPSNANMTAYAVAKRYLKEEAEQNE</sequence>
<proteinExistence type="predicted"/>
<name>A0ABW5BUD5_9BACI</name>
<gene>
    <name evidence="1" type="ORF">ACFSKK_08670</name>
</gene>
<evidence type="ECO:0008006" key="3">
    <source>
        <dbReference type="Google" id="ProtNLM"/>
    </source>
</evidence>
<evidence type="ECO:0000313" key="2">
    <source>
        <dbReference type="Proteomes" id="UP001597318"/>
    </source>
</evidence>